<evidence type="ECO:0000313" key="5">
    <source>
        <dbReference type="EMBL" id="ACV09176.1"/>
    </source>
</evidence>
<evidence type="ECO:0000313" key="6">
    <source>
        <dbReference type="Proteomes" id="UP000000628"/>
    </source>
</evidence>
<dbReference type="EMBL" id="CP001706">
    <property type="protein sequence ID" value="ACV09176.1"/>
    <property type="molecule type" value="Genomic_DNA"/>
</dbReference>
<dbReference type="Pfam" id="PF00356">
    <property type="entry name" value="LacI"/>
    <property type="match status" value="1"/>
</dbReference>
<dbReference type="SMART" id="SM00354">
    <property type="entry name" value="HTH_LACI"/>
    <property type="match status" value="1"/>
</dbReference>
<dbReference type="PROSITE" id="PS50932">
    <property type="entry name" value="HTH_LACI_2"/>
    <property type="match status" value="1"/>
</dbReference>
<evidence type="ECO:0000256" key="3">
    <source>
        <dbReference type="ARBA" id="ARBA00023163"/>
    </source>
</evidence>
<dbReference type="KEGG" id="jde:Jden_1528"/>
<dbReference type="CDD" id="cd06292">
    <property type="entry name" value="PBP1_AglR_RafR-like"/>
    <property type="match status" value="1"/>
</dbReference>
<name>C7R506_JONDD</name>
<proteinExistence type="predicted"/>
<dbReference type="InterPro" id="IPR010982">
    <property type="entry name" value="Lambda_DNA-bd_dom_sf"/>
</dbReference>
<dbReference type="Proteomes" id="UP000000628">
    <property type="component" value="Chromosome"/>
</dbReference>
<dbReference type="Gene3D" id="1.10.260.40">
    <property type="entry name" value="lambda repressor-like DNA-binding domains"/>
    <property type="match status" value="1"/>
</dbReference>
<dbReference type="SUPFAM" id="SSF53822">
    <property type="entry name" value="Periplasmic binding protein-like I"/>
    <property type="match status" value="1"/>
</dbReference>
<organism evidence="5 6">
    <name type="scientific">Jonesia denitrificans (strain ATCC 14870 / DSM 20603 / BCRC 15368 / CIP 55.134 / JCM 11481 / NBRC 15587 / NCTC 10816 / Prevot 55134)</name>
    <name type="common">Listeria denitrificans</name>
    <dbReference type="NCBI Taxonomy" id="471856"/>
    <lineage>
        <taxon>Bacteria</taxon>
        <taxon>Bacillati</taxon>
        <taxon>Actinomycetota</taxon>
        <taxon>Actinomycetes</taxon>
        <taxon>Micrococcales</taxon>
        <taxon>Jonesiaceae</taxon>
        <taxon>Jonesia</taxon>
    </lineage>
</organism>
<protein>
    <submittedName>
        <fullName evidence="5">Transcriptional regulator, LacI family</fullName>
        <ecNumber evidence="5">5.1.1.1</ecNumber>
    </submittedName>
</protein>
<dbReference type="PANTHER" id="PTHR30146">
    <property type="entry name" value="LACI-RELATED TRANSCRIPTIONAL REPRESSOR"/>
    <property type="match status" value="1"/>
</dbReference>
<evidence type="ECO:0000256" key="1">
    <source>
        <dbReference type="ARBA" id="ARBA00023015"/>
    </source>
</evidence>
<keyword evidence="3" id="KW-0804">Transcription</keyword>
<dbReference type="Pfam" id="PF13377">
    <property type="entry name" value="Peripla_BP_3"/>
    <property type="match status" value="1"/>
</dbReference>
<dbReference type="Gene3D" id="3.40.50.2300">
    <property type="match status" value="2"/>
</dbReference>
<dbReference type="PRINTS" id="PR00036">
    <property type="entry name" value="HTHLACI"/>
</dbReference>
<feature type="domain" description="HTH lacI-type" evidence="4">
    <location>
        <begin position="12"/>
        <end position="70"/>
    </location>
</feature>
<dbReference type="InterPro" id="IPR028082">
    <property type="entry name" value="Peripla_BP_I"/>
</dbReference>
<dbReference type="GO" id="GO:0003700">
    <property type="term" value="F:DNA-binding transcription factor activity"/>
    <property type="evidence" value="ECO:0007669"/>
    <property type="project" value="TreeGrafter"/>
</dbReference>
<dbReference type="STRING" id="471856.Jden_1528"/>
<accession>C7R506</accession>
<dbReference type="PANTHER" id="PTHR30146:SF153">
    <property type="entry name" value="LACTOSE OPERON REPRESSOR"/>
    <property type="match status" value="1"/>
</dbReference>
<sequence length="356" mass="38088">MSSINLSGPHKTRLTDLAEQAGVSTATVSRVLNGKPGVAVETRQAVLAALDLLGYERPDKLRNRSAGLVGLIVPELTNPVFPAFAQTIESLLSQRGYTPLLCTQSPGGTTEDEYIDMLTDHSVDGIVFVAGLHADTRASHRRYELLRSQNLPYVCVNGWASDIDAPFISCDDIAAMDLSVRHLVSLGHQRIGLAIGPDRFISSHRKIRGFKDALVRHLGTIDPDAHIATSLFTVEGGQAAATELLANDHTAIVCGSDLMALGAVRAARQQGLRIPEDVSIIGYDDSPLIGFTDPPLTTIRQPVSAMSQAAVSGLVALIEGSPAPRQELLFHPELIVRNSTGTSPDARVHVYQGLQS</sequence>
<dbReference type="HOGENOM" id="CLU_037628_6_4_11"/>
<dbReference type="RefSeq" id="WP_015771804.1">
    <property type="nucleotide sequence ID" value="NC_013174.1"/>
</dbReference>
<dbReference type="SUPFAM" id="SSF47413">
    <property type="entry name" value="lambda repressor-like DNA-binding domains"/>
    <property type="match status" value="1"/>
</dbReference>
<dbReference type="CDD" id="cd01392">
    <property type="entry name" value="HTH_LacI"/>
    <property type="match status" value="1"/>
</dbReference>
<evidence type="ECO:0000259" key="4">
    <source>
        <dbReference type="PROSITE" id="PS50932"/>
    </source>
</evidence>
<keyword evidence="5" id="KW-0413">Isomerase</keyword>
<dbReference type="AlphaFoldDB" id="C7R506"/>
<reference evidence="5 6" key="1">
    <citation type="journal article" date="2009" name="Stand. Genomic Sci.">
        <title>Complete genome sequence of Jonesia denitrificans type strain (Prevot 55134).</title>
        <authorList>
            <person name="Pukall R."/>
            <person name="Gehrich-Schroter G."/>
            <person name="Lapidus A."/>
            <person name="Nolan M."/>
            <person name="Glavina Del Rio T."/>
            <person name="Lucas S."/>
            <person name="Chen F."/>
            <person name="Tice H."/>
            <person name="Pitluck S."/>
            <person name="Cheng J.F."/>
            <person name="Copeland A."/>
            <person name="Saunders E."/>
            <person name="Brettin T."/>
            <person name="Detter J.C."/>
            <person name="Bruce D."/>
            <person name="Goodwin L."/>
            <person name="Pati A."/>
            <person name="Ivanova N."/>
            <person name="Mavromatis K."/>
            <person name="Ovchinnikova G."/>
            <person name="Chen A."/>
            <person name="Palaniappan K."/>
            <person name="Land M."/>
            <person name="Hauser L."/>
            <person name="Chang Y.J."/>
            <person name="Jeffries C.D."/>
            <person name="Chain P."/>
            <person name="Goker M."/>
            <person name="Bristow J."/>
            <person name="Eisen J.A."/>
            <person name="Markowitz V."/>
            <person name="Hugenholtz P."/>
            <person name="Kyrpides N.C."/>
            <person name="Klenk H.P."/>
            <person name="Han C."/>
        </authorList>
    </citation>
    <scope>NUCLEOTIDE SEQUENCE [LARGE SCALE GENOMIC DNA]</scope>
    <source>
        <strain evidence="6">ATCC 14870 / DSM 20603 / BCRC 15368 / CIP 55.134 / JCM 11481 / NBRC 15587 / NCTC 10816 / Prevot 55134</strain>
    </source>
</reference>
<keyword evidence="1" id="KW-0805">Transcription regulation</keyword>
<dbReference type="InterPro" id="IPR046335">
    <property type="entry name" value="LacI/GalR-like_sensor"/>
</dbReference>
<gene>
    <name evidence="5" type="ordered locus">Jden_1528</name>
</gene>
<keyword evidence="2" id="KW-0238">DNA-binding</keyword>
<dbReference type="GO" id="GO:0008784">
    <property type="term" value="F:alanine racemase activity"/>
    <property type="evidence" value="ECO:0007669"/>
    <property type="project" value="UniProtKB-EC"/>
</dbReference>
<dbReference type="eggNOG" id="COG1609">
    <property type="taxonomic scope" value="Bacteria"/>
</dbReference>
<keyword evidence="6" id="KW-1185">Reference proteome</keyword>
<dbReference type="EC" id="5.1.1.1" evidence="5"/>
<evidence type="ECO:0000256" key="2">
    <source>
        <dbReference type="ARBA" id="ARBA00023125"/>
    </source>
</evidence>
<dbReference type="GO" id="GO:0000976">
    <property type="term" value="F:transcription cis-regulatory region binding"/>
    <property type="evidence" value="ECO:0007669"/>
    <property type="project" value="TreeGrafter"/>
</dbReference>
<dbReference type="PROSITE" id="PS00356">
    <property type="entry name" value="HTH_LACI_1"/>
    <property type="match status" value="1"/>
</dbReference>
<dbReference type="InterPro" id="IPR000843">
    <property type="entry name" value="HTH_LacI"/>
</dbReference>